<proteinExistence type="predicted"/>
<dbReference type="PANTHER" id="PTHR37535">
    <property type="entry name" value="FLUG DOMAIN PROTEIN"/>
    <property type="match status" value="1"/>
</dbReference>
<evidence type="ECO:0000313" key="2">
    <source>
        <dbReference type="Proteomes" id="UP000234474"/>
    </source>
</evidence>
<comment type="caution">
    <text evidence="1">The sequence shown here is derived from an EMBL/GenBank/DDBJ whole genome shotgun (WGS) entry which is preliminary data.</text>
</comment>
<dbReference type="AlphaFoldDB" id="A0A2I1BTZ2"/>
<gene>
    <name evidence="1" type="ORF">P174DRAFT_464614</name>
</gene>
<dbReference type="VEuPathDB" id="FungiDB:P174DRAFT_464614"/>
<organism evidence="1 2">
    <name type="scientific">Aspergillus novofumigatus (strain IBT 16806)</name>
    <dbReference type="NCBI Taxonomy" id="1392255"/>
    <lineage>
        <taxon>Eukaryota</taxon>
        <taxon>Fungi</taxon>
        <taxon>Dikarya</taxon>
        <taxon>Ascomycota</taxon>
        <taxon>Pezizomycotina</taxon>
        <taxon>Eurotiomycetes</taxon>
        <taxon>Eurotiomycetidae</taxon>
        <taxon>Eurotiales</taxon>
        <taxon>Aspergillaceae</taxon>
        <taxon>Aspergillus</taxon>
        <taxon>Aspergillus subgen. Fumigati</taxon>
    </lineage>
</organism>
<dbReference type="PANTHER" id="PTHR37535:SF2">
    <property type="entry name" value="FINGER DOMAIN PROTEIN, PUTATIVE (AFU_ORTHOLOGUE AFUA_6G09300)-RELATED"/>
    <property type="match status" value="1"/>
</dbReference>
<dbReference type="STRING" id="1392255.A0A2I1BTZ2"/>
<dbReference type="Pfam" id="PF11917">
    <property type="entry name" value="DUF3435"/>
    <property type="match status" value="1"/>
</dbReference>
<name>A0A2I1BTZ2_ASPN1</name>
<keyword evidence="2" id="KW-1185">Reference proteome</keyword>
<dbReference type="GeneID" id="36537744"/>
<accession>A0A2I1BTZ2</accession>
<sequence>MDYYSFNLFNCLGIKYLVVEHGLDMQLKKKTPVYIKDIGPLNETILSTQLKKFYLGFQRIQVCLFNSLALFTFKDLQISLQKDPCGGPPIPLVKLTPNGCKKTTFTLPKVVYGLSLVICPHTLLFRVLFHAKAFRNNLTSKAQLWKLFISKEKADWYIFCKTELVKGVPTIQQTQPISKSSMSSLLVTFGEIRGWPRAFHAH</sequence>
<dbReference type="OrthoDB" id="4509084at2759"/>
<dbReference type="RefSeq" id="XP_024677463.1">
    <property type="nucleotide sequence ID" value="XM_024830418.1"/>
</dbReference>
<reference evidence="2" key="1">
    <citation type="journal article" date="2018" name="Proc. Natl. Acad. Sci. U.S.A.">
        <title>Linking secondary metabolites to gene clusters through genome sequencing of six diverse Aspergillus species.</title>
        <authorList>
            <person name="Kaerboelling I."/>
            <person name="Vesth T.C."/>
            <person name="Frisvad J.C."/>
            <person name="Nybo J.L."/>
            <person name="Theobald S."/>
            <person name="Kuo A."/>
            <person name="Bowyer P."/>
            <person name="Matsuda Y."/>
            <person name="Mondo S."/>
            <person name="Lyhne E.K."/>
            <person name="Kogle M.E."/>
            <person name="Clum A."/>
            <person name="Lipzen A."/>
            <person name="Salamov A."/>
            <person name="Ngan C.Y."/>
            <person name="Daum C."/>
            <person name="Chiniquy J."/>
            <person name="Barry K."/>
            <person name="LaButti K."/>
            <person name="Haridas S."/>
            <person name="Simmons B.A."/>
            <person name="Magnuson J.K."/>
            <person name="Mortensen U.H."/>
            <person name="Larsen T.O."/>
            <person name="Grigoriev I.V."/>
            <person name="Baker S.E."/>
            <person name="Andersen M.R."/>
        </authorList>
    </citation>
    <scope>NUCLEOTIDE SEQUENCE [LARGE SCALE GENOMIC DNA]</scope>
    <source>
        <strain evidence="2">IBT 16806</strain>
    </source>
</reference>
<dbReference type="Proteomes" id="UP000234474">
    <property type="component" value="Unassembled WGS sequence"/>
</dbReference>
<evidence type="ECO:0000313" key="1">
    <source>
        <dbReference type="EMBL" id="PKX88868.1"/>
    </source>
</evidence>
<dbReference type="InterPro" id="IPR021842">
    <property type="entry name" value="DUF3435"/>
</dbReference>
<dbReference type="EMBL" id="MSZS01000011">
    <property type="protein sequence ID" value="PKX88868.1"/>
    <property type="molecule type" value="Genomic_DNA"/>
</dbReference>
<protein>
    <submittedName>
        <fullName evidence="1">Uncharacterized protein</fullName>
    </submittedName>
</protein>